<reference evidence="1" key="1">
    <citation type="submission" date="2022-01" db="EMBL/GenBank/DDBJ databases">
        <title>Genome Sequence Resource for Two Populations of Ditylenchus destructor, the Migratory Endoparasitic Phytonematode.</title>
        <authorList>
            <person name="Zhang H."/>
            <person name="Lin R."/>
            <person name="Xie B."/>
        </authorList>
    </citation>
    <scope>NUCLEOTIDE SEQUENCE</scope>
    <source>
        <strain evidence="1">BazhouSP</strain>
    </source>
</reference>
<gene>
    <name evidence="1" type="ORF">DdX_22016</name>
</gene>
<name>A0AAD4MI53_9BILA</name>
<dbReference type="EMBL" id="JAKKPZ010000979">
    <property type="protein sequence ID" value="KAI1691223.1"/>
    <property type="molecule type" value="Genomic_DNA"/>
</dbReference>
<keyword evidence="2" id="KW-1185">Reference proteome</keyword>
<evidence type="ECO:0000313" key="1">
    <source>
        <dbReference type="EMBL" id="KAI1691223.1"/>
    </source>
</evidence>
<sequence>MDCKNCEFVQSIGSEAFGDEEESRVAEILKREYPAFIAKEEHDEDDDCHTYVFAFNNVDIGKKMQLTITFEGFHEVAYRLNIEDL</sequence>
<evidence type="ECO:0000313" key="2">
    <source>
        <dbReference type="Proteomes" id="UP001201812"/>
    </source>
</evidence>
<organism evidence="1 2">
    <name type="scientific">Ditylenchus destructor</name>
    <dbReference type="NCBI Taxonomy" id="166010"/>
    <lineage>
        <taxon>Eukaryota</taxon>
        <taxon>Metazoa</taxon>
        <taxon>Ecdysozoa</taxon>
        <taxon>Nematoda</taxon>
        <taxon>Chromadorea</taxon>
        <taxon>Rhabditida</taxon>
        <taxon>Tylenchina</taxon>
        <taxon>Tylenchomorpha</taxon>
        <taxon>Sphaerularioidea</taxon>
        <taxon>Anguinidae</taxon>
        <taxon>Anguininae</taxon>
        <taxon>Ditylenchus</taxon>
    </lineage>
</organism>
<accession>A0AAD4MI53</accession>
<proteinExistence type="predicted"/>
<comment type="caution">
    <text evidence="1">The sequence shown here is derived from an EMBL/GenBank/DDBJ whole genome shotgun (WGS) entry which is preliminary data.</text>
</comment>
<dbReference type="AlphaFoldDB" id="A0AAD4MI53"/>
<dbReference type="Proteomes" id="UP001201812">
    <property type="component" value="Unassembled WGS sequence"/>
</dbReference>
<protein>
    <submittedName>
        <fullName evidence="1">Uncharacterized protein</fullName>
    </submittedName>
</protein>